<name>A0A3E1Q722_9FLAO</name>
<protein>
    <recommendedName>
        <fullName evidence="4">DUF4292 domain-containing protein</fullName>
    </recommendedName>
</protein>
<dbReference type="EMBL" id="QVID01000002">
    <property type="protein sequence ID" value="RFN57928.1"/>
    <property type="molecule type" value="Genomic_DNA"/>
</dbReference>
<reference evidence="2 3" key="1">
    <citation type="journal article" date="2007" name="Int. J. Syst. Evol. Microbiol.">
        <title>Marixanthomonas ophiurae gen. nov., sp. nov., a marine bacterium of the family Flavobacteriaceae isolated from a deep-sea brittle star.</title>
        <authorList>
            <person name="Romanenko L.A."/>
            <person name="Uchino M."/>
            <person name="Frolova G.M."/>
            <person name="Mikhailov V.V."/>
        </authorList>
    </citation>
    <scope>NUCLEOTIDE SEQUENCE [LARGE SCALE GENOMIC DNA]</scope>
    <source>
        <strain evidence="2 3">KMM 3046</strain>
    </source>
</reference>
<organism evidence="2 3">
    <name type="scientific">Marixanthomonas ophiurae</name>
    <dbReference type="NCBI Taxonomy" id="387659"/>
    <lineage>
        <taxon>Bacteria</taxon>
        <taxon>Pseudomonadati</taxon>
        <taxon>Bacteroidota</taxon>
        <taxon>Flavobacteriia</taxon>
        <taxon>Flavobacteriales</taxon>
        <taxon>Flavobacteriaceae</taxon>
        <taxon>Marixanthomonas</taxon>
    </lineage>
</organism>
<evidence type="ECO:0000313" key="3">
    <source>
        <dbReference type="Proteomes" id="UP000261082"/>
    </source>
</evidence>
<feature type="signal peptide" evidence="1">
    <location>
        <begin position="1"/>
        <end position="19"/>
    </location>
</feature>
<keyword evidence="3" id="KW-1185">Reference proteome</keyword>
<accession>A0A3E1Q722</accession>
<comment type="caution">
    <text evidence="2">The sequence shown here is derived from an EMBL/GenBank/DDBJ whole genome shotgun (WGS) entry which is preliminary data.</text>
</comment>
<dbReference type="AlphaFoldDB" id="A0A3E1Q722"/>
<evidence type="ECO:0008006" key="4">
    <source>
        <dbReference type="Google" id="ProtNLM"/>
    </source>
</evidence>
<sequence length="217" mass="25173">MIQRLMLILLFMSSFSSLAQEQDEDLLRIKERLDIVSAFTADLKLDVDISFINMPQKTAIVKFKKGEPMSFSSEEFALIPKRGLDFSFQELFEHPFITVDRGMEVIEGKELKVVNVIPTDKKADFSIATVYLDVKAERIAISEISTKKDGTYKLLLDYPTYEAVLPSKVEVQFEMERIRIPLNFMGRDIDVDRKQMRKEDVKTGKIFLTLDYETIFY</sequence>
<keyword evidence="1" id="KW-0732">Signal</keyword>
<feature type="chain" id="PRO_5017783864" description="DUF4292 domain-containing protein" evidence="1">
    <location>
        <begin position="20"/>
        <end position="217"/>
    </location>
</feature>
<dbReference type="Proteomes" id="UP000261082">
    <property type="component" value="Unassembled WGS sequence"/>
</dbReference>
<proteinExistence type="predicted"/>
<evidence type="ECO:0000256" key="1">
    <source>
        <dbReference type="SAM" id="SignalP"/>
    </source>
</evidence>
<evidence type="ECO:0000313" key="2">
    <source>
        <dbReference type="EMBL" id="RFN57928.1"/>
    </source>
</evidence>
<dbReference type="OrthoDB" id="1433712at2"/>
<gene>
    <name evidence="2" type="ORF">DZ858_11840</name>
</gene>